<reference evidence="9" key="1">
    <citation type="submission" date="2022-06" db="EMBL/GenBank/DDBJ databases">
        <title>Sphingomicrobium sedimins sp. nov., a marine bacterium isolated from tidal flat.</title>
        <authorList>
            <person name="Kim C.-H."/>
            <person name="Yoo Y."/>
            <person name="Kim J.-J."/>
        </authorList>
    </citation>
    <scope>NUCLEOTIDE SEQUENCE</scope>
    <source>
        <strain evidence="9">GRR-S6-50</strain>
    </source>
</reference>
<evidence type="ECO:0000256" key="5">
    <source>
        <dbReference type="ARBA" id="ARBA00023004"/>
    </source>
</evidence>
<dbReference type="AlphaFoldDB" id="A0A9X2EHD2"/>
<gene>
    <name evidence="9" type="ORF">NDO55_07175</name>
</gene>
<feature type="transmembrane region" description="Helical" evidence="7">
    <location>
        <begin position="110"/>
        <end position="130"/>
    </location>
</feature>
<comment type="caution">
    <text evidence="9">The sequence shown here is derived from an EMBL/GenBank/DDBJ whole genome shotgun (WGS) entry which is preliminary data.</text>
</comment>
<dbReference type="GO" id="GO:0010181">
    <property type="term" value="F:FMN binding"/>
    <property type="evidence" value="ECO:0007669"/>
    <property type="project" value="TreeGrafter"/>
</dbReference>
<dbReference type="GO" id="GO:0016679">
    <property type="term" value="F:oxidoreductase activity, acting on diphenols and related substances as donors"/>
    <property type="evidence" value="ECO:0007669"/>
    <property type="project" value="TreeGrafter"/>
</dbReference>
<dbReference type="EMBL" id="JAMSHT010000001">
    <property type="protein sequence ID" value="MCM8557600.1"/>
    <property type="molecule type" value="Genomic_DNA"/>
</dbReference>
<dbReference type="InterPro" id="IPR013130">
    <property type="entry name" value="Fe3_Rdtase_TM_dom"/>
</dbReference>
<dbReference type="PANTHER" id="PTHR36964:SF1">
    <property type="entry name" value="PROTEIN-METHIONINE-SULFOXIDE REDUCTASE HEME-BINDING SUBUNIT MSRQ"/>
    <property type="match status" value="1"/>
</dbReference>
<keyword evidence="3 7" id="KW-0812">Transmembrane</keyword>
<keyword evidence="6 7" id="KW-0472">Membrane</keyword>
<comment type="subcellular location">
    <subcellularLocation>
        <location evidence="1">Membrane</location>
        <topology evidence="1">Multi-pass membrane protein</topology>
    </subcellularLocation>
</comment>
<evidence type="ECO:0000259" key="8">
    <source>
        <dbReference type="Pfam" id="PF01794"/>
    </source>
</evidence>
<evidence type="ECO:0000256" key="1">
    <source>
        <dbReference type="ARBA" id="ARBA00004141"/>
    </source>
</evidence>
<name>A0A9X2EHD2_9SPHN</name>
<feature type="transmembrane region" description="Helical" evidence="7">
    <location>
        <begin position="150"/>
        <end position="166"/>
    </location>
</feature>
<keyword evidence="2" id="KW-0813">Transport</keyword>
<keyword evidence="4 7" id="KW-1133">Transmembrane helix</keyword>
<dbReference type="PANTHER" id="PTHR36964">
    <property type="entry name" value="PROTEIN-METHIONINE-SULFOXIDE REDUCTASE HEME-BINDING SUBUNIT MSRQ"/>
    <property type="match status" value="1"/>
</dbReference>
<evidence type="ECO:0000256" key="7">
    <source>
        <dbReference type="SAM" id="Phobius"/>
    </source>
</evidence>
<sequence length="198" mass="21961">MKRQAGIGRTKALVWAVLAAPALVMAVRLALAEDPWLADWIAETGEWSARFIILALILTPLQKLFGNRPWVAFLIRHRRAIGVAAFLYALAHLGFYLVDMGALSYVIDEALVPSILTAWLALLAMLPPALSSSDAAMRALGKGWKRLQRFAYPAAILTLIHWLLVHDGMTEALVHFVPLAALQLARLAQPFFKRRNFA</sequence>
<keyword evidence="5" id="KW-0408">Iron</keyword>
<dbReference type="Pfam" id="PF01794">
    <property type="entry name" value="Ferric_reduct"/>
    <property type="match status" value="1"/>
</dbReference>
<proteinExistence type="predicted"/>
<dbReference type="GO" id="GO:0005886">
    <property type="term" value="C:plasma membrane"/>
    <property type="evidence" value="ECO:0007669"/>
    <property type="project" value="TreeGrafter"/>
</dbReference>
<feature type="transmembrane region" description="Helical" evidence="7">
    <location>
        <begin position="78"/>
        <end position="98"/>
    </location>
</feature>
<protein>
    <submittedName>
        <fullName evidence="9">Ferric reductase-like transmembrane domain-containing protein</fullName>
    </submittedName>
</protein>
<evidence type="ECO:0000256" key="3">
    <source>
        <dbReference type="ARBA" id="ARBA00022692"/>
    </source>
</evidence>
<organism evidence="9 10">
    <name type="scientific">Sphingomicrobium sediminis</name>
    <dbReference type="NCBI Taxonomy" id="2950949"/>
    <lineage>
        <taxon>Bacteria</taxon>
        <taxon>Pseudomonadati</taxon>
        <taxon>Pseudomonadota</taxon>
        <taxon>Alphaproteobacteria</taxon>
        <taxon>Sphingomonadales</taxon>
        <taxon>Sphingomonadaceae</taxon>
        <taxon>Sphingomicrobium</taxon>
    </lineage>
</organism>
<dbReference type="RefSeq" id="WP_252113791.1">
    <property type="nucleotide sequence ID" value="NZ_JAMSHT010000001.1"/>
</dbReference>
<dbReference type="InterPro" id="IPR022837">
    <property type="entry name" value="MsrQ-like"/>
</dbReference>
<dbReference type="Proteomes" id="UP001155128">
    <property type="component" value="Unassembled WGS sequence"/>
</dbReference>
<dbReference type="GO" id="GO:0020037">
    <property type="term" value="F:heme binding"/>
    <property type="evidence" value="ECO:0007669"/>
    <property type="project" value="TreeGrafter"/>
</dbReference>
<accession>A0A9X2EHD2</accession>
<evidence type="ECO:0000313" key="9">
    <source>
        <dbReference type="EMBL" id="MCM8557600.1"/>
    </source>
</evidence>
<keyword evidence="10" id="KW-1185">Reference proteome</keyword>
<evidence type="ECO:0000256" key="2">
    <source>
        <dbReference type="ARBA" id="ARBA00022448"/>
    </source>
</evidence>
<evidence type="ECO:0000256" key="6">
    <source>
        <dbReference type="ARBA" id="ARBA00023136"/>
    </source>
</evidence>
<evidence type="ECO:0000313" key="10">
    <source>
        <dbReference type="Proteomes" id="UP001155128"/>
    </source>
</evidence>
<feature type="transmembrane region" description="Helical" evidence="7">
    <location>
        <begin position="48"/>
        <end position="66"/>
    </location>
</feature>
<evidence type="ECO:0000256" key="4">
    <source>
        <dbReference type="ARBA" id="ARBA00022989"/>
    </source>
</evidence>
<feature type="domain" description="Ferric oxidoreductase" evidence="8">
    <location>
        <begin position="45"/>
        <end position="158"/>
    </location>
</feature>